<dbReference type="GeneID" id="96635833"/>
<organism evidence="2">
    <name type="scientific">Streptomyces sp. R08</name>
    <dbReference type="NCBI Taxonomy" id="3238624"/>
    <lineage>
        <taxon>Bacteria</taxon>
        <taxon>Bacillati</taxon>
        <taxon>Actinomycetota</taxon>
        <taxon>Actinomycetes</taxon>
        <taxon>Kitasatosporales</taxon>
        <taxon>Streptomycetaceae</taxon>
        <taxon>Streptomyces</taxon>
    </lineage>
</organism>
<feature type="region of interest" description="Disordered" evidence="1">
    <location>
        <begin position="127"/>
        <end position="151"/>
    </location>
</feature>
<dbReference type="AlphaFoldDB" id="A0AB39M0G9"/>
<gene>
    <name evidence="2" type="ORF">AB5J58_03745</name>
</gene>
<accession>A0AB39M0G9</accession>
<evidence type="ECO:0008006" key="3">
    <source>
        <dbReference type="Google" id="ProtNLM"/>
    </source>
</evidence>
<proteinExistence type="predicted"/>
<dbReference type="EMBL" id="CP163431">
    <property type="protein sequence ID" value="XDP99346.1"/>
    <property type="molecule type" value="Genomic_DNA"/>
</dbReference>
<reference evidence="2" key="1">
    <citation type="submission" date="2024-07" db="EMBL/GenBank/DDBJ databases">
        <authorList>
            <person name="Yu S.T."/>
        </authorList>
    </citation>
    <scope>NUCLEOTIDE SEQUENCE</scope>
    <source>
        <strain evidence="2">R08</strain>
    </source>
</reference>
<protein>
    <recommendedName>
        <fullName evidence="3">Immunity repressor</fullName>
    </recommendedName>
</protein>
<name>A0AB39M0G9_9ACTN</name>
<evidence type="ECO:0000256" key="1">
    <source>
        <dbReference type="SAM" id="MobiDB-lite"/>
    </source>
</evidence>
<evidence type="ECO:0000313" key="2">
    <source>
        <dbReference type="EMBL" id="XDP99346.1"/>
    </source>
</evidence>
<sequence length="151" mass="17770">MPATKVQDEREVKEWLEAGKPYSWIVQQYKELYNIETTVPMWSAYRRRKGIKRRVTRDTDLIPWKIAPEHMLAYPLVMLRAEARQRAGEELKGRAASKLANWKKMLEETGQVVYYDRDTADGFFYVPREDSDPEGALIRRPRAGLRPQVED</sequence>
<dbReference type="RefSeq" id="WP_328742190.1">
    <property type="nucleotide sequence ID" value="NZ_CP163431.1"/>
</dbReference>